<evidence type="ECO:0000259" key="2">
    <source>
        <dbReference type="Pfam" id="PF00534"/>
    </source>
</evidence>
<dbReference type="AlphaFoldDB" id="A0A2G6KK98"/>
<dbReference type="InterPro" id="IPR028098">
    <property type="entry name" value="Glyco_trans_4-like_N"/>
</dbReference>
<evidence type="ECO:0000256" key="1">
    <source>
        <dbReference type="ARBA" id="ARBA00022679"/>
    </source>
</evidence>
<dbReference type="Proteomes" id="UP000230821">
    <property type="component" value="Unassembled WGS sequence"/>
</dbReference>
<dbReference type="Pfam" id="PF13439">
    <property type="entry name" value="Glyco_transf_4"/>
    <property type="match status" value="1"/>
</dbReference>
<name>A0A2G6KK98_9BACT</name>
<dbReference type="Gene3D" id="3.40.50.2000">
    <property type="entry name" value="Glycogen Phosphorylase B"/>
    <property type="match status" value="2"/>
</dbReference>
<proteinExistence type="predicted"/>
<feature type="domain" description="Glycosyl transferase family 1" evidence="2">
    <location>
        <begin position="193"/>
        <end position="350"/>
    </location>
</feature>
<dbReference type="InterPro" id="IPR001296">
    <property type="entry name" value="Glyco_trans_1"/>
</dbReference>
<dbReference type="EMBL" id="PDSK01000050">
    <property type="protein sequence ID" value="PIE35249.1"/>
    <property type="molecule type" value="Genomic_DNA"/>
</dbReference>
<dbReference type="CDD" id="cd03809">
    <property type="entry name" value="GT4_MtfB-like"/>
    <property type="match status" value="1"/>
</dbReference>
<comment type="caution">
    <text evidence="4">The sequence shown here is derived from an EMBL/GenBank/DDBJ whole genome shotgun (WGS) entry which is preliminary data.</text>
</comment>
<keyword evidence="1" id="KW-0808">Transferase</keyword>
<protein>
    <recommendedName>
        <fullName evidence="6">Glycosyl transferase family 1</fullName>
    </recommendedName>
</protein>
<sequence length="376" mass="42784">MKVGIEATHAVESQKTGVGYYAFHVIRAMLSLQGLPHSYSIYVRHNHSERFGRPADSASRISMKVLSSPYFWAQIRLPLELWTHPQDVYFFPSSVVPLTYQPANSVVTVHDVAFLFFQDHFSPLLRRWLTIATERSVRKARKVIAVSEATRQDVLIYYGIEPEKVVTIHHGVHERFTPCQPEIVEVIKKKYSLNRPYIICVGTLQRRKNIPRLLHAFYLLKQKYHLPHILVLAGQKCPDLPENDIFATLERLSLKHDVIWTGYAGSEDLPPLLTGAELFVLPSLYEGFGMPVLEAMACGIPVACSNTSSLPEVLGEAGITFDPYSVEHISETIHHILTHHELRMELREKGLARSTHFSWQRCARQTLDILESVGKS</sequence>
<dbReference type="PANTHER" id="PTHR46401">
    <property type="entry name" value="GLYCOSYLTRANSFERASE WBBK-RELATED"/>
    <property type="match status" value="1"/>
</dbReference>
<evidence type="ECO:0000313" key="4">
    <source>
        <dbReference type="EMBL" id="PIE35249.1"/>
    </source>
</evidence>
<organism evidence="4 5">
    <name type="scientific">candidate division KSB3 bacterium</name>
    <dbReference type="NCBI Taxonomy" id="2044937"/>
    <lineage>
        <taxon>Bacteria</taxon>
        <taxon>candidate division KSB3</taxon>
    </lineage>
</organism>
<reference evidence="4 5" key="1">
    <citation type="submission" date="2017-10" db="EMBL/GenBank/DDBJ databases">
        <title>Novel microbial diversity and functional potential in the marine mammal oral microbiome.</title>
        <authorList>
            <person name="Dudek N.K."/>
            <person name="Sun C.L."/>
            <person name="Burstein D."/>
            <person name="Kantor R.S."/>
            <person name="Aliaga Goltsman D.S."/>
            <person name="Bik E.M."/>
            <person name="Thomas B.C."/>
            <person name="Banfield J.F."/>
            <person name="Relman D.A."/>
        </authorList>
    </citation>
    <scope>NUCLEOTIDE SEQUENCE [LARGE SCALE GENOMIC DNA]</scope>
    <source>
        <strain evidence="4">DOLJORAL78_47_16</strain>
    </source>
</reference>
<accession>A0A2G6KK98</accession>
<dbReference type="SUPFAM" id="SSF53756">
    <property type="entry name" value="UDP-Glycosyltransferase/glycogen phosphorylase"/>
    <property type="match status" value="1"/>
</dbReference>
<dbReference type="GO" id="GO:0016757">
    <property type="term" value="F:glycosyltransferase activity"/>
    <property type="evidence" value="ECO:0007669"/>
    <property type="project" value="InterPro"/>
</dbReference>
<evidence type="ECO:0000259" key="3">
    <source>
        <dbReference type="Pfam" id="PF13439"/>
    </source>
</evidence>
<dbReference type="GO" id="GO:0009103">
    <property type="term" value="P:lipopolysaccharide biosynthetic process"/>
    <property type="evidence" value="ECO:0007669"/>
    <property type="project" value="TreeGrafter"/>
</dbReference>
<dbReference type="Pfam" id="PF00534">
    <property type="entry name" value="Glycos_transf_1"/>
    <property type="match status" value="1"/>
</dbReference>
<evidence type="ECO:0000313" key="5">
    <source>
        <dbReference type="Proteomes" id="UP000230821"/>
    </source>
</evidence>
<evidence type="ECO:0008006" key="6">
    <source>
        <dbReference type="Google" id="ProtNLM"/>
    </source>
</evidence>
<dbReference type="FunFam" id="3.40.50.2000:FF:000119">
    <property type="entry name" value="Glycosyl transferase group 1"/>
    <property type="match status" value="1"/>
</dbReference>
<feature type="domain" description="Glycosyltransferase subfamily 4-like N-terminal" evidence="3">
    <location>
        <begin position="87"/>
        <end position="173"/>
    </location>
</feature>
<gene>
    <name evidence="4" type="ORF">CSA56_05015</name>
</gene>
<dbReference type="PANTHER" id="PTHR46401:SF2">
    <property type="entry name" value="GLYCOSYLTRANSFERASE WBBK-RELATED"/>
    <property type="match status" value="1"/>
</dbReference>